<keyword evidence="2 3" id="KW-0833">Ubl conjugation pathway</keyword>
<dbReference type="InterPro" id="IPR045322">
    <property type="entry name" value="HECTD1/TRIP12-like"/>
</dbReference>
<name>A0ABR2ILN6_9EUKA</name>
<dbReference type="Pfam" id="PF00632">
    <property type="entry name" value="HECT"/>
    <property type="match status" value="1"/>
</dbReference>
<evidence type="ECO:0000256" key="1">
    <source>
        <dbReference type="ARBA" id="ARBA00022679"/>
    </source>
</evidence>
<reference evidence="5 6" key="1">
    <citation type="submission" date="2024-04" db="EMBL/GenBank/DDBJ databases">
        <title>Tritrichomonas musculus Genome.</title>
        <authorList>
            <person name="Alves-Ferreira E."/>
            <person name="Grigg M."/>
            <person name="Lorenzi H."/>
            <person name="Galac M."/>
        </authorList>
    </citation>
    <scope>NUCLEOTIDE SEQUENCE [LARGE SCALE GENOMIC DNA]</scope>
    <source>
        <strain evidence="5 6">EAF2021</strain>
    </source>
</reference>
<dbReference type="Gene3D" id="3.90.1750.10">
    <property type="entry name" value="Hect, E3 ligase catalytic domains"/>
    <property type="match status" value="1"/>
</dbReference>
<dbReference type="SUPFAM" id="SSF48371">
    <property type="entry name" value="ARM repeat"/>
    <property type="match status" value="1"/>
</dbReference>
<evidence type="ECO:0000313" key="6">
    <source>
        <dbReference type="Proteomes" id="UP001470230"/>
    </source>
</evidence>
<feature type="active site" description="Glycyl thioester intermediate" evidence="3">
    <location>
        <position position="1134"/>
    </location>
</feature>
<dbReference type="Gene3D" id="3.30.2410.10">
    <property type="entry name" value="Hect, E3 ligase catalytic domain"/>
    <property type="match status" value="1"/>
</dbReference>
<comment type="caution">
    <text evidence="5">The sequence shown here is derived from an EMBL/GenBank/DDBJ whole genome shotgun (WGS) entry which is preliminary data.</text>
</comment>
<evidence type="ECO:0000256" key="3">
    <source>
        <dbReference type="PROSITE-ProRule" id="PRU00104"/>
    </source>
</evidence>
<dbReference type="Proteomes" id="UP001470230">
    <property type="component" value="Unassembled WGS sequence"/>
</dbReference>
<dbReference type="InterPro" id="IPR016024">
    <property type="entry name" value="ARM-type_fold"/>
</dbReference>
<protein>
    <recommendedName>
        <fullName evidence="4">HECT domain-containing protein</fullName>
    </recommendedName>
</protein>
<dbReference type="EMBL" id="JAPFFF010000016">
    <property type="protein sequence ID" value="KAK8865188.1"/>
    <property type="molecule type" value="Genomic_DNA"/>
</dbReference>
<organism evidence="5 6">
    <name type="scientific">Tritrichomonas musculus</name>
    <dbReference type="NCBI Taxonomy" id="1915356"/>
    <lineage>
        <taxon>Eukaryota</taxon>
        <taxon>Metamonada</taxon>
        <taxon>Parabasalia</taxon>
        <taxon>Tritrichomonadida</taxon>
        <taxon>Tritrichomonadidae</taxon>
        <taxon>Tritrichomonas</taxon>
    </lineage>
</organism>
<evidence type="ECO:0000313" key="5">
    <source>
        <dbReference type="EMBL" id="KAK8865188.1"/>
    </source>
</evidence>
<proteinExistence type="predicted"/>
<dbReference type="InterPro" id="IPR000569">
    <property type="entry name" value="HECT_dom"/>
</dbReference>
<feature type="domain" description="HECT" evidence="4">
    <location>
        <begin position="824"/>
        <end position="1166"/>
    </location>
</feature>
<gene>
    <name evidence="5" type="ORF">M9Y10_010724</name>
</gene>
<dbReference type="PROSITE" id="PS50237">
    <property type="entry name" value="HECT"/>
    <property type="match status" value="1"/>
</dbReference>
<evidence type="ECO:0000256" key="2">
    <source>
        <dbReference type="ARBA" id="ARBA00022786"/>
    </source>
</evidence>
<dbReference type="SUPFAM" id="SSF56204">
    <property type="entry name" value="Hect, E3 ligase catalytic domain"/>
    <property type="match status" value="1"/>
</dbReference>
<dbReference type="PANTHER" id="PTHR45670:SF1">
    <property type="entry name" value="E3 UBIQUITIN-PROTEIN LIGASE HECTD1"/>
    <property type="match status" value="1"/>
</dbReference>
<dbReference type="PANTHER" id="PTHR45670">
    <property type="entry name" value="E3 UBIQUITIN-PROTEIN LIGASE TRIP12"/>
    <property type="match status" value="1"/>
</dbReference>
<keyword evidence="6" id="KW-1185">Reference proteome</keyword>
<dbReference type="InterPro" id="IPR035983">
    <property type="entry name" value="Hect_E3_ubiquitin_ligase"/>
</dbReference>
<dbReference type="SMART" id="SM00119">
    <property type="entry name" value="HECTc"/>
    <property type="match status" value="1"/>
</dbReference>
<accession>A0ABR2ILN6</accession>
<sequence>MSTSLQHNVTPPALLNILAENIDIVNQDKSQLDSPNAQKKITTLIQALNELNNYFLLSPERLNVDFKKYILQIFKNPPSKEIMDICSQCIVTALKSKVSSVIEPSDFTFSTVIDHVKTKKYSDETIVNLLEIIFTISDVKANEIANAKSDDIDIFFNYYSKFDQPSKISCLKCINNIVSRQVYERFFIFLIDLLDIASNSEVKSSIYKYSIQAFITISKFLNKSTIVKKENYQPSEYCQKLCLFISNYHNLEYLDTFIDSIRVCVISFSFTIQTVFRYIKLTSFFVNIEKIEVLKAAIRLVLALMPQPKGDLIDLYPENEFKWTTVSNYELSIEQIKEVVPLIIEIYYKNLSLSKLCLQALAVFVNSDGFKIVLPVPIIYMMFFQSNKLNYIPYILSVIDPCIKIEENRHPILQLNLIERISEVIKDNNQMGHYNYCEKLINTLKPISLSANVNHSKTDFKELVELFDAVKSGELSPFDLMTTFTDTPKNAPSYFKAIKKFFEPFKNLNGILSDCKIFVSFLLKMLADIPIPLIYPDPFYPKYDLMNVEIEFTSERNNEVKKFSILSLLSEFNERNVSPGDILKHVQNDKDIKPIFDASNLKQQSRYLFDILHRELSRENRRQVVINDIPINDEDQFIVTILPQILSPFLGNPVDLLEPENIINLQDCIEKNQFKIKSDTLKNAQVSKSKDLVLNLHLFEGNEIVQEILDLLSVIHSKDVNGEIEFVYKPFIQKIQSQLNLFFLSLGLYSPCSQIMVKYPFLFDLDNRLFLFQLQIKEPLFARDLFLRRVLPDYRPEKKDPIVNIKFTLHRDRLFKEGLIILERFAKYRAFLEIAFEGDEGFGKGPTREFFHKMSKEFCKKRHRIWNRTNFSRDLGSSNVNEELRIYSHNSKGLFPYATASSRYMRALGIFIAKAIQMEQVVDIPFNPAFFDLACDREIKLSDVDESLANSLYDESTPETLAEIEQPFTIVIESKTFDLVQNGSEITVTTNNFDLYKKAVEDFVIGAHVKKKIDCFVNGFAEVLDPSLLKMFSGSEILDILNGKRELITMSDLSKYLVCQTGYKADSEQITYLKEIVTEMDKEHQKYFLQYVTGSPYLPIGGFGALNPPITVVMRKSNEKKYQDEDYWPTANTCVNKFNLPPYKTKEEMRIAIMKAIEYRESFGLT</sequence>
<dbReference type="Gene3D" id="3.30.2160.10">
    <property type="entry name" value="Hect, E3 ligase catalytic domain"/>
    <property type="match status" value="1"/>
</dbReference>
<keyword evidence="1" id="KW-0808">Transferase</keyword>
<evidence type="ECO:0000259" key="4">
    <source>
        <dbReference type="PROSITE" id="PS50237"/>
    </source>
</evidence>